<feature type="region of interest" description="Disordered" evidence="1">
    <location>
        <begin position="47"/>
        <end position="70"/>
    </location>
</feature>
<dbReference type="GO" id="GO:0020037">
    <property type="term" value="F:heme binding"/>
    <property type="evidence" value="ECO:0007669"/>
    <property type="project" value="InterPro"/>
</dbReference>
<dbReference type="InterPro" id="IPR036396">
    <property type="entry name" value="Cyt_P450_sf"/>
</dbReference>
<evidence type="ECO:0000313" key="2">
    <source>
        <dbReference type="EMBL" id="MBB6549510.1"/>
    </source>
</evidence>
<dbReference type="GO" id="GO:0004497">
    <property type="term" value="F:monooxygenase activity"/>
    <property type="evidence" value="ECO:0007669"/>
    <property type="project" value="InterPro"/>
</dbReference>
<feature type="compositionally biased region" description="Basic and acidic residues" evidence="1">
    <location>
        <begin position="59"/>
        <end position="70"/>
    </location>
</feature>
<proteinExistence type="predicted"/>
<dbReference type="Gene3D" id="1.10.630.10">
    <property type="entry name" value="Cytochrome P450"/>
    <property type="match status" value="1"/>
</dbReference>
<evidence type="ECO:0000256" key="1">
    <source>
        <dbReference type="SAM" id="MobiDB-lite"/>
    </source>
</evidence>
<dbReference type="GO" id="GO:0005506">
    <property type="term" value="F:iron ion binding"/>
    <property type="evidence" value="ECO:0007669"/>
    <property type="project" value="InterPro"/>
</dbReference>
<keyword evidence="3" id="KW-1185">Reference proteome</keyword>
<dbReference type="EMBL" id="JACHMI010000001">
    <property type="protein sequence ID" value="MBB6549510.1"/>
    <property type="molecule type" value="Genomic_DNA"/>
</dbReference>
<sequence length="70" mass="8179">MLRLHPPLILLLRVARTEQQVPGYRIPPRTLVGCSLAVSNRIPEDFPRPDSFDPSRYARPREEDLVNRWT</sequence>
<dbReference type="InterPro" id="IPR001128">
    <property type="entry name" value="Cyt_P450"/>
</dbReference>
<dbReference type="AlphaFoldDB" id="A0A7X0TZQ1"/>
<gene>
    <name evidence="2" type="ORF">HD593_004305</name>
</gene>
<name>A0A7X0TZQ1_9ACTN</name>
<dbReference type="Proteomes" id="UP000565579">
    <property type="component" value="Unassembled WGS sequence"/>
</dbReference>
<dbReference type="GO" id="GO:0016705">
    <property type="term" value="F:oxidoreductase activity, acting on paired donors, with incorporation or reduction of molecular oxygen"/>
    <property type="evidence" value="ECO:0007669"/>
    <property type="project" value="InterPro"/>
</dbReference>
<reference evidence="2 3" key="1">
    <citation type="submission" date="2020-08" db="EMBL/GenBank/DDBJ databases">
        <title>Sequencing the genomes of 1000 actinobacteria strains.</title>
        <authorList>
            <person name="Klenk H.-P."/>
        </authorList>
    </citation>
    <scope>NUCLEOTIDE SEQUENCE [LARGE SCALE GENOMIC DNA]</scope>
    <source>
        <strain evidence="2 3">DSM 43768</strain>
    </source>
</reference>
<dbReference type="SUPFAM" id="SSF48264">
    <property type="entry name" value="Cytochrome P450"/>
    <property type="match status" value="1"/>
</dbReference>
<organism evidence="2 3">
    <name type="scientific">Nonomuraea rubra</name>
    <dbReference type="NCBI Taxonomy" id="46180"/>
    <lineage>
        <taxon>Bacteria</taxon>
        <taxon>Bacillati</taxon>
        <taxon>Actinomycetota</taxon>
        <taxon>Actinomycetes</taxon>
        <taxon>Streptosporangiales</taxon>
        <taxon>Streptosporangiaceae</taxon>
        <taxon>Nonomuraea</taxon>
    </lineage>
</organism>
<protein>
    <submittedName>
        <fullName evidence="2">Cytochrome P450</fullName>
    </submittedName>
</protein>
<dbReference type="Pfam" id="PF00067">
    <property type="entry name" value="p450"/>
    <property type="match status" value="1"/>
</dbReference>
<comment type="caution">
    <text evidence="2">The sequence shown here is derived from an EMBL/GenBank/DDBJ whole genome shotgun (WGS) entry which is preliminary data.</text>
</comment>
<evidence type="ECO:0000313" key="3">
    <source>
        <dbReference type="Proteomes" id="UP000565579"/>
    </source>
</evidence>
<accession>A0A7X0TZQ1</accession>